<dbReference type="PANTHER" id="PTHR24346:SF72">
    <property type="entry name" value="CAMK PROTEIN KINASE"/>
    <property type="match status" value="1"/>
</dbReference>
<evidence type="ECO:0000256" key="3">
    <source>
        <dbReference type="PROSITE-ProRule" id="PRU10141"/>
    </source>
</evidence>
<evidence type="ECO:0000256" key="4">
    <source>
        <dbReference type="SAM" id="MobiDB-lite"/>
    </source>
</evidence>
<dbReference type="GO" id="GO:0045719">
    <property type="term" value="P:negative regulation of glycogen biosynthetic process"/>
    <property type="evidence" value="ECO:0007669"/>
    <property type="project" value="TreeGrafter"/>
</dbReference>
<reference evidence="6 7" key="1">
    <citation type="journal article" date="2008" name="Nature">
        <title>The genome of Laccaria bicolor provides insights into mycorrhizal symbiosis.</title>
        <authorList>
            <person name="Martin F."/>
            <person name="Aerts A."/>
            <person name="Ahren D."/>
            <person name="Brun A."/>
            <person name="Danchin E.G.J."/>
            <person name="Duchaussoy F."/>
            <person name="Gibon J."/>
            <person name="Kohler A."/>
            <person name="Lindquist E."/>
            <person name="Pereda V."/>
            <person name="Salamov A."/>
            <person name="Shapiro H.J."/>
            <person name="Wuyts J."/>
            <person name="Blaudez D."/>
            <person name="Buee M."/>
            <person name="Brokstein P."/>
            <person name="Canbaeck B."/>
            <person name="Cohen D."/>
            <person name="Courty P.E."/>
            <person name="Coutinho P.M."/>
            <person name="Delaruelle C."/>
            <person name="Detter J.C."/>
            <person name="Deveau A."/>
            <person name="DiFazio S."/>
            <person name="Duplessis S."/>
            <person name="Fraissinet-Tachet L."/>
            <person name="Lucic E."/>
            <person name="Frey-Klett P."/>
            <person name="Fourrey C."/>
            <person name="Feussner I."/>
            <person name="Gay G."/>
            <person name="Grimwood J."/>
            <person name="Hoegger P.J."/>
            <person name="Jain P."/>
            <person name="Kilaru S."/>
            <person name="Labbe J."/>
            <person name="Lin Y.C."/>
            <person name="Legue V."/>
            <person name="Le Tacon F."/>
            <person name="Marmeisse R."/>
            <person name="Melayah D."/>
            <person name="Montanini B."/>
            <person name="Muratet M."/>
            <person name="Nehls U."/>
            <person name="Niculita-Hirzel H."/>
            <person name="Oudot-Le Secq M.P."/>
            <person name="Peter M."/>
            <person name="Quesneville H."/>
            <person name="Rajashekar B."/>
            <person name="Reich M."/>
            <person name="Rouhier N."/>
            <person name="Schmutz J."/>
            <person name="Yin T."/>
            <person name="Chalot M."/>
            <person name="Henrissat B."/>
            <person name="Kuees U."/>
            <person name="Lucas S."/>
            <person name="Van de Peer Y."/>
            <person name="Podila G.K."/>
            <person name="Polle A."/>
            <person name="Pukkila P.J."/>
            <person name="Richardson P.M."/>
            <person name="Rouze P."/>
            <person name="Sanders I.R."/>
            <person name="Stajich J.E."/>
            <person name="Tunlid A."/>
            <person name="Tuskan G."/>
            <person name="Grigoriev I.V."/>
        </authorList>
    </citation>
    <scope>NUCLEOTIDE SEQUENCE [LARGE SCALE GENOMIC DNA]</scope>
    <source>
        <strain evidence="7">S238N-H82 / ATCC MYA-4686</strain>
    </source>
</reference>
<dbReference type="Pfam" id="PF00069">
    <property type="entry name" value="Pkinase"/>
    <property type="match status" value="2"/>
</dbReference>
<dbReference type="AlphaFoldDB" id="B0D0G3"/>
<dbReference type="GeneID" id="6073346"/>
<dbReference type="InterPro" id="IPR000719">
    <property type="entry name" value="Prot_kinase_dom"/>
</dbReference>
<proteinExistence type="predicted"/>
<evidence type="ECO:0000313" key="6">
    <source>
        <dbReference type="EMBL" id="EDR11453.1"/>
    </source>
</evidence>
<protein>
    <submittedName>
        <fullName evidence="6">Predicted protein</fullName>
    </submittedName>
</protein>
<evidence type="ECO:0000259" key="5">
    <source>
        <dbReference type="PROSITE" id="PS50011"/>
    </source>
</evidence>
<dbReference type="GO" id="GO:0005829">
    <property type="term" value="C:cytosol"/>
    <property type="evidence" value="ECO:0007669"/>
    <property type="project" value="TreeGrafter"/>
</dbReference>
<gene>
    <name evidence="6" type="ORF">LACBIDRAFT_313636</name>
</gene>
<dbReference type="InterPro" id="IPR017441">
    <property type="entry name" value="Protein_kinase_ATP_BS"/>
</dbReference>
<dbReference type="EMBL" id="DS547095">
    <property type="protein sequence ID" value="EDR11453.1"/>
    <property type="molecule type" value="Genomic_DNA"/>
</dbReference>
<dbReference type="InParanoid" id="B0D0G3"/>
<feature type="compositionally biased region" description="Polar residues" evidence="4">
    <location>
        <begin position="272"/>
        <end position="307"/>
    </location>
</feature>
<feature type="binding site" evidence="3">
    <location>
        <position position="212"/>
    </location>
    <ligand>
        <name>ATP</name>
        <dbReference type="ChEBI" id="CHEBI:30616"/>
    </ligand>
</feature>
<dbReference type="GO" id="GO:0005524">
    <property type="term" value="F:ATP binding"/>
    <property type="evidence" value="ECO:0007669"/>
    <property type="project" value="UniProtKB-UniRule"/>
</dbReference>
<dbReference type="SMART" id="SM00220">
    <property type="entry name" value="S_TKc"/>
    <property type="match status" value="1"/>
</dbReference>
<feature type="compositionally biased region" description="Polar residues" evidence="4">
    <location>
        <begin position="40"/>
        <end position="54"/>
    </location>
</feature>
<feature type="region of interest" description="Disordered" evidence="4">
    <location>
        <begin position="1"/>
        <end position="73"/>
    </location>
</feature>
<dbReference type="PROSITE" id="PS00107">
    <property type="entry name" value="PROTEIN_KINASE_ATP"/>
    <property type="match status" value="1"/>
</dbReference>
<dbReference type="SUPFAM" id="SSF56112">
    <property type="entry name" value="Protein kinase-like (PK-like)"/>
    <property type="match status" value="2"/>
</dbReference>
<dbReference type="STRING" id="486041.B0D0G3"/>
<organism evidence="7">
    <name type="scientific">Laccaria bicolor (strain S238N-H82 / ATCC MYA-4686)</name>
    <name type="common">Bicoloured deceiver</name>
    <name type="synonym">Laccaria laccata var. bicolor</name>
    <dbReference type="NCBI Taxonomy" id="486041"/>
    <lineage>
        <taxon>Eukaryota</taxon>
        <taxon>Fungi</taxon>
        <taxon>Dikarya</taxon>
        <taxon>Basidiomycota</taxon>
        <taxon>Agaricomycotina</taxon>
        <taxon>Agaricomycetes</taxon>
        <taxon>Agaricomycetidae</taxon>
        <taxon>Agaricales</taxon>
        <taxon>Agaricineae</taxon>
        <taxon>Hydnangiaceae</taxon>
        <taxon>Laccaria</taxon>
    </lineage>
</organism>
<feature type="compositionally biased region" description="Pro residues" evidence="4">
    <location>
        <begin position="1"/>
        <end position="11"/>
    </location>
</feature>
<sequence length="536" mass="59877">MMLEPPAPRPPLYLVSSSSPGGGCSSSVGSIDSEEIYGFQNRSNNASDASSISLSDPRRYMSNSSKPRATSEDLPLSHRLFVNSSPKQDLQFFRRNPFARPQPVEFSESPNSSLFQEQHTIPHKITRGNAVDLLSSPLSQPSRAAGHRHSHRIYNLQADFHSPKFPQGHLLNSEFVTLYQLEDEIGSGGYGFVMTACHRAEGHEVAVKFIIKDKVPEHAWMYDETVGNLPTEIVLLRFVNHRNIVKCLDVFEDPLYFYLVQELHGSPWPRSEGTSSQRILPDCTTASLPTPSLSHSGSEISLDSFQPRTPPHVNPELPGQIADSQDADSSTSLNEQKPHNIFTCSPRVDSRPGFSRRPSYDLFECIEQSTQKRLTEPQARYVFSQVVDAVHYLDTLGIAHRDIKDENLIISDDLQIKLIDFGSATVVNPNEPRPFYNLFYGTAAYASSEILLKRSYQAAPAEVWTLGVLLSYLLMGISPFPSPRDTVDGRIFLSETQGPLPSDEAMDLMRKCLDPKPQTRASIAEVKAHPWLKLRS</sequence>
<feature type="region of interest" description="Disordered" evidence="4">
    <location>
        <begin position="270"/>
        <end position="344"/>
    </location>
</feature>
<dbReference type="OrthoDB" id="10252171at2759"/>
<dbReference type="HOGENOM" id="CLU_000288_63_0_1"/>
<evidence type="ECO:0000256" key="1">
    <source>
        <dbReference type="ARBA" id="ARBA00022741"/>
    </source>
</evidence>
<dbReference type="GO" id="GO:0005634">
    <property type="term" value="C:nucleus"/>
    <property type="evidence" value="ECO:0007669"/>
    <property type="project" value="TreeGrafter"/>
</dbReference>
<keyword evidence="2 3" id="KW-0067">ATP-binding</keyword>
<dbReference type="RefSeq" id="XP_001877350.1">
    <property type="nucleotide sequence ID" value="XM_001877315.1"/>
</dbReference>
<dbReference type="PANTHER" id="PTHR24346">
    <property type="entry name" value="MAP/MICROTUBULE AFFINITY-REGULATING KINASE"/>
    <property type="match status" value="1"/>
</dbReference>
<dbReference type="GO" id="GO:0004674">
    <property type="term" value="F:protein serine/threonine kinase activity"/>
    <property type="evidence" value="ECO:0007669"/>
    <property type="project" value="TreeGrafter"/>
</dbReference>
<dbReference type="PROSITE" id="PS00108">
    <property type="entry name" value="PROTEIN_KINASE_ST"/>
    <property type="match status" value="1"/>
</dbReference>
<keyword evidence="7" id="KW-1185">Reference proteome</keyword>
<evidence type="ECO:0000256" key="2">
    <source>
        <dbReference type="ARBA" id="ARBA00022840"/>
    </source>
</evidence>
<dbReference type="InterPro" id="IPR011009">
    <property type="entry name" value="Kinase-like_dom_sf"/>
</dbReference>
<keyword evidence="1 3" id="KW-0547">Nucleotide-binding</keyword>
<dbReference type="KEGG" id="lbc:LACBIDRAFT_313636"/>
<dbReference type="InterPro" id="IPR008271">
    <property type="entry name" value="Ser/Thr_kinase_AS"/>
</dbReference>
<feature type="domain" description="Protein kinase" evidence="5">
    <location>
        <begin position="179"/>
        <end position="532"/>
    </location>
</feature>
<evidence type="ECO:0000313" key="7">
    <source>
        <dbReference type="Proteomes" id="UP000001194"/>
    </source>
</evidence>
<dbReference type="PROSITE" id="PS50011">
    <property type="entry name" value="PROTEIN_KINASE_DOM"/>
    <property type="match status" value="1"/>
</dbReference>
<dbReference type="Gene3D" id="1.10.510.10">
    <property type="entry name" value="Transferase(Phosphotransferase) domain 1"/>
    <property type="match status" value="1"/>
</dbReference>
<dbReference type="Proteomes" id="UP000001194">
    <property type="component" value="Unassembled WGS sequence"/>
</dbReference>
<name>B0D0G3_LACBS</name>
<dbReference type="Gene3D" id="3.30.200.20">
    <property type="entry name" value="Phosphorylase Kinase, domain 1"/>
    <property type="match status" value="1"/>
</dbReference>
<dbReference type="GO" id="GO:0035556">
    <property type="term" value="P:intracellular signal transduction"/>
    <property type="evidence" value="ECO:0007669"/>
    <property type="project" value="TreeGrafter"/>
</dbReference>
<accession>B0D0G3</accession>